<sequence length="583" mass="66321">MQYVYSQNQKEADSLKRIYESGERNGEAKLELLNNLAFHSTSNFKESIGYADELINEALKSSNYLYVYRGYIQKGQTYRIAGNITEALNTFIKASEIAEKLKNEKYLGGGYLTIADTYSEIENNANAELYYQKAIAILSRTDDYITLGSAYLNSGYHYYLKKEYDQALANYKASNAIFDKLEYPIGIAYNIGNIGMVYAEQGRDLEAMQSINEAIETLEQFEDYYAISEYLSSMSNVYVSQKKFSKALEYDHKSLDMAKKYGLKKQISASNFSLSNLYEKLGNTDASLQHFKEHVLYRDSIKNLEAIENMANMRTDFEVAQEQAKTTISEQKRKNQKIILWSTIGVLFLIGILAIGLYNRNKYIKSTNKIIATEKERSDQLLLNILPEDTAQELKDNGRVEAKKFPSVTVLFSDFKGFTSYAEKLSPEELVDTIEYYFSNFDLIMDKYGLEKIKTIGDSYMAVGGLSFDKVNQAKEMLLAAKEMNDFVSKAKIDNITSATFDIRIGINTGPVVAGVVGTRKFAYDIWGDTVNIASRMESNSKAGRINISENTYQIIKNDFDCEYRGELAVKNRGEMKMYFVNT</sequence>
<dbReference type="RefSeq" id="WP_224477998.1">
    <property type="nucleotide sequence ID" value="NZ_JAIUJS010000003.1"/>
</dbReference>
<comment type="subcellular location">
    <subcellularLocation>
        <location evidence="1">Membrane</location>
    </subcellularLocation>
</comment>
<dbReference type="InterPro" id="IPR011990">
    <property type="entry name" value="TPR-like_helical_dom_sf"/>
</dbReference>
<protein>
    <submittedName>
        <fullName evidence="10">Tetratricopeptide repeat protein</fullName>
    </submittedName>
</protein>
<dbReference type="PANTHER" id="PTHR11920:SF335">
    <property type="entry name" value="GUANYLATE CYCLASE"/>
    <property type="match status" value="1"/>
</dbReference>
<keyword evidence="4 8" id="KW-1133">Transmembrane helix</keyword>
<dbReference type="CDD" id="cd07302">
    <property type="entry name" value="CHD"/>
    <property type="match status" value="1"/>
</dbReference>
<dbReference type="SUPFAM" id="SSF55073">
    <property type="entry name" value="Nucleotide cyclase"/>
    <property type="match status" value="1"/>
</dbReference>
<evidence type="ECO:0000256" key="2">
    <source>
        <dbReference type="ARBA" id="ARBA00022692"/>
    </source>
</evidence>
<comment type="caution">
    <text evidence="10">The sequence shown here is derived from an EMBL/GenBank/DDBJ whole genome shotgun (WGS) entry which is preliminary data.</text>
</comment>
<keyword evidence="6 7" id="KW-0456">Lyase</keyword>
<dbReference type="PANTHER" id="PTHR11920">
    <property type="entry name" value="GUANYLYL CYCLASE"/>
    <property type="match status" value="1"/>
</dbReference>
<dbReference type="InterPro" id="IPR029787">
    <property type="entry name" value="Nucleotide_cyclase"/>
</dbReference>
<feature type="domain" description="Guanylate cyclase" evidence="9">
    <location>
        <begin position="409"/>
        <end position="538"/>
    </location>
</feature>
<dbReference type="Gene3D" id="1.25.40.10">
    <property type="entry name" value="Tetratricopeptide repeat domain"/>
    <property type="match status" value="2"/>
</dbReference>
<evidence type="ECO:0000256" key="7">
    <source>
        <dbReference type="RuleBase" id="RU000405"/>
    </source>
</evidence>
<dbReference type="SUPFAM" id="SSF48452">
    <property type="entry name" value="TPR-like"/>
    <property type="match status" value="2"/>
</dbReference>
<evidence type="ECO:0000256" key="5">
    <source>
        <dbReference type="ARBA" id="ARBA00023136"/>
    </source>
</evidence>
<dbReference type="SMART" id="SM00044">
    <property type="entry name" value="CYCc"/>
    <property type="match status" value="1"/>
</dbReference>
<dbReference type="InterPro" id="IPR018297">
    <property type="entry name" value="A/G_cyclase_CS"/>
</dbReference>
<dbReference type="InterPro" id="IPR019734">
    <property type="entry name" value="TPR_rpt"/>
</dbReference>
<name>A0ABS7XZI3_9FLAO</name>
<evidence type="ECO:0000313" key="11">
    <source>
        <dbReference type="Proteomes" id="UP001198402"/>
    </source>
</evidence>
<reference evidence="11" key="1">
    <citation type="submission" date="2023-07" db="EMBL/GenBank/DDBJ databases">
        <authorList>
            <person name="Yue Y."/>
        </authorList>
    </citation>
    <scope>NUCLEOTIDE SEQUENCE [LARGE SCALE GENOMIC DNA]</scope>
    <source>
        <strain evidence="11">2Y89</strain>
    </source>
</reference>
<dbReference type="Pfam" id="PF13424">
    <property type="entry name" value="TPR_12"/>
    <property type="match status" value="1"/>
</dbReference>
<dbReference type="PROSITE" id="PS00452">
    <property type="entry name" value="GUANYLATE_CYCLASE_1"/>
    <property type="match status" value="1"/>
</dbReference>
<evidence type="ECO:0000256" key="8">
    <source>
        <dbReference type="SAM" id="Phobius"/>
    </source>
</evidence>
<dbReference type="EMBL" id="JAIUJS010000003">
    <property type="protein sequence ID" value="MCA0153069.1"/>
    <property type="molecule type" value="Genomic_DNA"/>
</dbReference>
<evidence type="ECO:0000259" key="9">
    <source>
        <dbReference type="PROSITE" id="PS50125"/>
    </source>
</evidence>
<dbReference type="PROSITE" id="PS50125">
    <property type="entry name" value="GUANYLATE_CYCLASE_2"/>
    <property type="match status" value="1"/>
</dbReference>
<keyword evidence="5 8" id="KW-0472">Membrane</keyword>
<keyword evidence="3" id="KW-0547">Nucleotide-binding</keyword>
<evidence type="ECO:0000256" key="4">
    <source>
        <dbReference type="ARBA" id="ARBA00022989"/>
    </source>
</evidence>
<comment type="similarity">
    <text evidence="7">Belongs to the adenylyl cyclase class-4/guanylyl cyclase family.</text>
</comment>
<dbReference type="InterPro" id="IPR050401">
    <property type="entry name" value="Cyclic_nucleotide_synthase"/>
</dbReference>
<keyword evidence="2 8" id="KW-0812">Transmembrane</keyword>
<dbReference type="SMART" id="SM00028">
    <property type="entry name" value="TPR"/>
    <property type="match status" value="6"/>
</dbReference>
<organism evidence="10 11">
    <name type="scientific">Winogradskyella vincentii</name>
    <dbReference type="NCBI Taxonomy" id="2877122"/>
    <lineage>
        <taxon>Bacteria</taxon>
        <taxon>Pseudomonadati</taxon>
        <taxon>Bacteroidota</taxon>
        <taxon>Flavobacteriia</taxon>
        <taxon>Flavobacteriales</taxon>
        <taxon>Flavobacteriaceae</taxon>
        <taxon>Winogradskyella</taxon>
    </lineage>
</organism>
<dbReference type="Proteomes" id="UP001198402">
    <property type="component" value="Unassembled WGS sequence"/>
</dbReference>
<gene>
    <name evidence="10" type="ORF">LBV24_07565</name>
</gene>
<feature type="transmembrane region" description="Helical" evidence="8">
    <location>
        <begin position="338"/>
        <end position="359"/>
    </location>
</feature>
<evidence type="ECO:0000256" key="3">
    <source>
        <dbReference type="ARBA" id="ARBA00022741"/>
    </source>
</evidence>
<evidence type="ECO:0000256" key="6">
    <source>
        <dbReference type="ARBA" id="ARBA00023239"/>
    </source>
</evidence>
<keyword evidence="11" id="KW-1185">Reference proteome</keyword>
<dbReference type="Pfam" id="PF00211">
    <property type="entry name" value="Guanylate_cyc"/>
    <property type="match status" value="1"/>
</dbReference>
<dbReference type="Gene3D" id="3.30.70.1230">
    <property type="entry name" value="Nucleotide cyclase"/>
    <property type="match status" value="1"/>
</dbReference>
<evidence type="ECO:0000313" key="10">
    <source>
        <dbReference type="EMBL" id="MCA0153069.1"/>
    </source>
</evidence>
<proteinExistence type="inferred from homology"/>
<dbReference type="InterPro" id="IPR001054">
    <property type="entry name" value="A/G_cyclase"/>
</dbReference>
<accession>A0ABS7XZI3</accession>
<evidence type="ECO:0000256" key="1">
    <source>
        <dbReference type="ARBA" id="ARBA00004370"/>
    </source>
</evidence>